<comment type="caution">
    <text evidence="1">The sequence shown here is derived from an EMBL/GenBank/DDBJ whole genome shotgun (WGS) entry which is preliminary data.</text>
</comment>
<dbReference type="OrthoDB" id="2269034at2759"/>
<reference evidence="1" key="1">
    <citation type="journal article" date="2020" name="New Phytol.">
        <title>Comparative genomics reveals dynamic genome evolution in host specialist ectomycorrhizal fungi.</title>
        <authorList>
            <person name="Lofgren L.A."/>
            <person name="Nguyen N.H."/>
            <person name="Vilgalys R."/>
            <person name="Ruytinx J."/>
            <person name="Liao H.L."/>
            <person name="Branco S."/>
            <person name="Kuo A."/>
            <person name="LaButti K."/>
            <person name="Lipzen A."/>
            <person name="Andreopoulos W."/>
            <person name="Pangilinan J."/>
            <person name="Riley R."/>
            <person name="Hundley H."/>
            <person name="Na H."/>
            <person name="Barry K."/>
            <person name="Grigoriev I.V."/>
            <person name="Stajich J.E."/>
            <person name="Kennedy P.G."/>
        </authorList>
    </citation>
    <scope>NUCLEOTIDE SEQUENCE</scope>
    <source>
        <strain evidence="1">DOB743</strain>
    </source>
</reference>
<keyword evidence="2" id="KW-1185">Reference proteome</keyword>
<name>A0A9P6ZTS9_9AGAM</name>
<accession>A0A9P6ZTS9</accession>
<dbReference type="AlphaFoldDB" id="A0A9P6ZTS9"/>
<proteinExistence type="predicted"/>
<dbReference type="EMBL" id="JABBWD010000027">
    <property type="protein sequence ID" value="KAG1776353.1"/>
    <property type="molecule type" value="Genomic_DNA"/>
</dbReference>
<evidence type="ECO:0000313" key="2">
    <source>
        <dbReference type="Proteomes" id="UP000714275"/>
    </source>
</evidence>
<dbReference type="Proteomes" id="UP000714275">
    <property type="component" value="Unassembled WGS sequence"/>
</dbReference>
<evidence type="ECO:0000313" key="1">
    <source>
        <dbReference type="EMBL" id="KAG1776353.1"/>
    </source>
</evidence>
<protein>
    <submittedName>
        <fullName evidence="1">Uncharacterized protein</fullName>
    </submittedName>
</protein>
<organism evidence="1 2">
    <name type="scientific">Suillus placidus</name>
    <dbReference type="NCBI Taxonomy" id="48579"/>
    <lineage>
        <taxon>Eukaryota</taxon>
        <taxon>Fungi</taxon>
        <taxon>Dikarya</taxon>
        <taxon>Basidiomycota</taxon>
        <taxon>Agaricomycotina</taxon>
        <taxon>Agaricomycetes</taxon>
        <taxon>Agaricomycetidae</taxon>
        <taxon>Boletales</taxon>
        <taxon>Suillineae</taxon>
        <taxon>Suillaceae</taxon>
        <taxon>Suillus</taxon>
    </lineage>
</organism>
<gene>
    <name evidence="1" type="ORF">EV702DRAFT_346756</name>
</gene>
<sequence length="312" mass="35445">MTDVFDGHDNLGTLTGVAPQLDYLRLTDIRRYDCFTPLESCLKLECPALRTLYVDNNIACNLDHQWLKNNMQHIEVMTIYGGYPINRSTPIALSQALQAIPRRPCLILDNLQFYSPLVGNHSITIWAEKVILRTFIRSALAALDGDCQTIVLQECDSIHELRCISLPPSNSLELDGCAAKLTMRWIPKTRPWNGDTVTITNSHSSCISIILYLLGAPFARRSCSLWPRVTTLKLVVKGDFVMEFPLVLLKEMVSSRREAAGQENLGKEDEELDSMGYDSVRPLMVLHVHGAQPLPRKEKMWFKKQVRDFVWD</sequence>